<accession>A0A8A1LWF0</accession>
<dbReference type="Gene3D" id="3.40.50.720">
    <property type="entry name" value="NAD(P)-binding Rossmann-like Domain"/>
    <property type="match status" value="1"/>
</dbReference>
<dbReference type="AlphaFoldDB" id="A0A8A1LWF0"/>
<dbReference type="PANTHER" id="PTHR24320:SF283">
    <property type="entry name" value="RETINOL DEHYDROGENASE 11"/>
    <property type="match status" value="1"/>
</dbReference>
<evidence type="ECO:0000256" key="1">
    <source>
        <dbReference type="ARBA" id="ARBA00006484"/>
    </source>
</evidence>
<dbReference type="VEuPathDB" id="FungiDB:I7I51_07523"/>
<dbReference type="GO" id="GO:0016491">
    <property type="term" value="F:oxidoreductase activity"/>
    <property type="evidence" value="ECO:0007669"/>
    <property type="project" value="UniProtKB-KW"/>
</dbReference>
<dbReference type="InterPro" id="IPR002347">
    <property type="entry name" value="SDR_fam"/>
</dbReference>
<evidence type="ECO:0008006" key="7">
    <source>
        <dbReference type="Google" id="ProtNLM"/>
    </source>
</evidence>
<comment type="similarity">
    <text evidence="1 4">Belongs to the short-chain dehydrogenases/reductases (SDR) family.</text>
</comment>
<dbReference type="EMBL" id="CP069109">
    <property type="protein sequence ID" value="QSS58101.1"/>
    <property type="molecule type" value="Genomic_DNA"/>
</dbReference>
<organism evidence="5 6">
    <name type="scientific">Ajellomyces capsulatus</name>
    <name type="common">Darling's disease fungus</name>
    <name type="synonym">Histoplasma capsulatum</name>
    <dbReference type="NCBI Taxonomy" id="5037"/>
    <lineage>
        <taxon>Eukaryota</taxon>
        <taxon>Fungi</taxon>
        <taxon>Dikarya</taxon>
        <taxon>Ascomycota</taxon>
        <taxon>Pezizomycotina</taxon>
        <taxon>Eurotiomycetes</taxon>
        <taxon>Eurotiomycetidae</taxon>
        <taxon>Onygenales</taxon>
        <taxon>Ajellomycetaceae</taxon>
        <taxon>Histoplasma</taxon>
    </lineage>
</organism>
<proteinExistence type="inferred from homology"/>
<protein>
    <recommendedName>
        <fullName evidence="7">Short-chain dehydrogenase</fullName>
    </recommendedName>
</protein>
<keyword evidence="2" id="KW-0521">NADP</keyword>
<dbReference type="OrthoDB" id="191139at2759"/>
<evidence type="ECO:0000256" key="2">
    <source>
        <dbReference type="ARBA" id="ARBA00022857"/>
    </source>
</evidence>
<dbReference type="Pfam" id="PF00106">
    <property type="entry name" value="adh_short"/>
    <property type="match status" value="1"/>
</dbReference>
<evidence type="ECO:0000256" key="4">
    <source>
        <dbReference type="RuleBase" id="RU000363"/>
    </source>
</evidence>
<evidence type="ECO:0000313" key="5">
    <source>
        <dbReference type="EMBL" id="QSS58101.1"/>
    </source>
</evidence>
<dbReference type="PRINTS" id="PR00080">
    <property type="entry name" value="SDRFAMILY"/>
</dbReference>
<dbReference type="Proteomes" id="UP000663671">
    <property type="component" value="Chromosome 2"/>
</dbReference>
<keyword evidence="3" id="KW-0560">Oxidoreductase</keyword>
<evidence type="ECO:0000313" key="6">
    <source>
        <dbReference type="Proteomes" id="UP000663671"/>
    </source>
</evidence>
<gene>
    <name evidence="5" type="ORF">I7I51_07523</name>
</gene>
<dbReference type="SUPFAM" id="SSF51735">
    <property type="entry name" value="NAD(P)-binding Rossmann-fold domains"/>
    <property type="match status" value="1"/>
</dbReference>
<reference evidence="5" key="1">
    <citation type="submission" date="2021-01" db="EMBL/GenBank/DDBJ databases">
        <title>Chromosome-level genome assembly of a human fungal pathogen reveals clustering of transcriptionally co-regulated genes.</title>
        <authorList>
            <person name="Voorhies M."/>
            <person name="Cohen S."/>
            <person name="Shea T.P."/>
            <person name="Petrus S."/>
            <person name="Munoz J.F."/>
            <person name="Poplawski S."/>
            <person name="Goldman W.E."/>
            <person name="Michael T."/>
            <person name="Cuomo C.A."/>
            <person name="Sil A."/>
            <person name="Beyhan S."/>
        </authorList>
    </citation>
    <scope>NUCLEOTIDE SEQUENCE</scope>
    <source>
        <strain evidence="5">WU24</strain>
    </source>
</reference>
<dbReference type="PRINTS" id="PR00081">
    <property type="entry name" value="GDHRDH"/>
</dbReference>
<sequence>MATHAEFGAKTTATEAAKVFAGQIKGLTVLVTGVNPKGLGGAVVAAIAQYRPARIIITGRSQEKLDEVAKDLDISFPKVPVTAATVDLASLRSVRKAAAKIKGEVDSIDVVLNNAGIMALPERELSENGFEMHLATNHIGHFLLTNLLMDKIRRAAAQRPGHTRIVSVTSLGYQFSPFRFKDYNFDGHPVAADEVGVEPWLQGYGYSSEPYKSYDSMIAYGQSKTANLLFTTYLAKHLASEGITSLTLHPGGANRWAVIDTELGRYMPVELMGAIKELVPNWKTQDEGAATSVVAAFDPALQAHSGSFLMDCQISAPAAYSVNEESAEKLWKLTERFVGQEFKL</sequence>
<evidence type="ECO:0000256" key="3">
    <source>
        <dbReference type="ARBA" id="ARBA00023002"/>
    </source>
</evidence>
<name>A0A8A1LWF0_AJECA</name>
<dbReference type="InterPro" id="IPR036291">
    <property type="entry name" value="NAD(P)-bd_dom_sf"/>
</dbReference>
<dbReference type="PANTHER" id="PTHR24320">
    <property type="entry name" value="RETINOL DEHYDROGENASE"/>
    <property type="match status" value="1"/>
</dbReference>